<name>A0A177AK61_9PEZI</name>
<organism evidence="2">
    <name type="scientific">Pseudogymnoascus destructans</name>
    <dbReference type="NCBI Taxonomy" id="655981"/>
    <lineage>
        <taxon>Eukaryota</taxon>
        <taxon>Fungi</taxon>
        <taxon>Dikarya</taxon>
        <taxon>Ascomycota</taxon>
        <taxon>Pezizomycotina</taxon>
        <taxon>Leotiomycetes</taxon>
        <taxon>Thelebolales</taxon>
        <taxon>Thelebolaceae</taxon>
        <taxon>Pseudogymnoascus</taxon>
    </lineage>
</organism>
<gene>
    <name evidence="2" type="ORF">VC83_01018</name>
</gene>
<feature type="compositionally biased region" description="Acidic residues" evidence="1">
    <location>
        <begin position="323"/>
        <end position="334"/>
    </location>
</feature>
<accession>A0A177AK61</accession>
<feature type="compositionally biased region" description="Polar residues" evidence="1">
    <location>
        <begin position="38"/>
        <end position="85"/>
    </location>
</feature>
<feature type="region of interest" description="Disordered" evidence="1">
    <location>
        <begin position="1"/>
        <end position="180"/>
    </location>
</feature>
<protein>
    <submittedName>
        <fullName evidence="2">Uncharacterized protein</fullName>
    </submittedName>
</protein>
<dbReference type="OrthoDB" id="5398515at2759"/>
<dbReference type="RefSeq" id="XP_024327453.1">
    <property type="nucleotide sequence ID" value="XM_024464703.1"/>
</dbReference>
<sequence length="425" mass="46629">MAGATTTPPPTSRIRIPPTPRLGLEDDYQPYARRKSTRVASQRESSAQAPPPASNHNLRSAHSSPQSATKRSVSGSSNITPPSTISRKRANKPTLLGEDQASSQTTRGASSPQGFYSSIGTRNEMLPTPAKTPQKRAETKTPTITSIARNLFPVRLETVEQAMPSPKSQRKKYKGFSLDGYGEDEDESIAIFTDSKERLPEVDASSDNPFYGPEVITADEPSKRRSKRRRVEPRESNGADEEAQDEERKDGLVYVFRGKKIFRRFSDLDEIQSRPSAADEVEDEVDVTVPSRLCGPLTRSSMKPRLLFPTQRQLDERDSQYSEADEEADTDIEEGNALATPSLQTDKVATPRAPRFAPVSPPSTVARTTRSKKVSSDDGMAGAGFSSLGSASPFESWQRTKPKGQKRGSDVVSAFDTGNHKRVRG</sequence>
<dbReference type="eggNOG" id="ENOG502S7GF">
    <property type="taxonomic scope" value="Eukaryota"/>
</dbReference>
<dbReference type="EMBL" id="KV441387">
    <property type="protein sequence ID" value="OAF62180.1"/>
    <property type="molecule type" value="Genomic_DNA"/>
</dbReference>
<proteinExistence type="predicted"/>
<evidence type="ECO:0000313" key="2">
    <source>
        <dbReference type="EMBL" id="OAF62180.1"/>
    </source>
</evidence>
<feature type="region of interest" description="Disordered" evidence="1">
    <location>
        <begin position="194"/>
        <end position="250"/>
    </location>
</feature>
<dbReference type="AlphaFoldDB" id="A0A177AK61"/>
<feature type="region of interest" description="Disordered" evidence="1">
    <location>
        <begin position="295"/>
        <end position="425"/>
    </location>
</feature>
<feature type="compositionally biased region" description="Low complexity" evidence="1">
    <location>
        <begin position="379"/>
        <end position="392"/>
    </location>
</feature>
<dbReference type="GeneID" id="36284110"/>
<feature type="compositionally biased region" description="Polar residues" evidence="1">
    <location>
        <begin position="100"/>
        <end position="121"/>
    </location>
</feature>
<dbReference type="VEuPathDB" id="FungiDB:GMDG_05604"/>
<dbReference type="Proteomes" id="UP000077154">
    <property type="component" value="Unassembled WGS sequence"/>
</dbReference>
<evidence type="ECO:0000256" key="1">
    <source>
        <dbReference type="SAM" id="MobiDB-lite"/>
    </source>
</evidence>
<reference evidence="2" key="1">
    <citation type="submission" date="2016-03" db="EMBL/GenBank/DDBJ databases">
        <title>Updated assembly of Pseudogymnoascus destructans, the fungus causing white-nose syndrome of bats.</title>
        <authorList>
            <person name="Palmer J.M."/>
            <person name="Drees K.P."/>
            <person name="Foster J.T."/>
            <person name="Lindner D.L."/>
        </authorList>
    </citation>
    <scope>NUCLEOTIDE SEQUENCE [LARGE SCALE GENOMIC DNA]</scope>
    <source>
        <strain evidence="2">20631-21</strain>
    </source>
</reference>